<dbReference type="FunCoup" id="H0X0P5">
    <property type="interactions" value="3"/>
</dbReference>
<feature type="transmembrane region" description="Helical" evidence="2">
    <location>
        <begin position="99"/>
        <end position="118"/>
    </location>
</feature>
<dbReference type="STRING" id="30611.ENSOGAP00000008499"/>
<evidence type="ECO:0000256" key="2">
    <source>
        <dbReference type="SAM" id="Phobius"/>
    </source>
</evidence>
<evidence type="ECO:0000313" key="4">
    <source>
        <dbReference type="Proteomes" id="UP000005225"/>
    </source>
</evidence>
<keyword evidence="2" id="KW-1133">Transmembrane helix</keyword>
<keyword evidence="4" id="KW-1185">Reference proteome</keyword>
<feature type="region of interest" description="Disordered" evidence="1">
    <location>
        <begin position="193"/>
        <end position="226"/>
    </location>
</feature>
<dbReference type="EMBL" id="AAQR03153186">
    <property type="status" value="NOT_ANNOTATED_CDS"/>
    <property type="molecule type" value="Genomic_DNA"/>
</dbReference>
<dbReference type="GeneTree" id="ENSGT00390000005715"/>
<dbReference type="Ensembl" id="ENSOGAT00000009497.2">
    <property type="protein sequence ID" value="ENSOGAP00000008499.2"/>
    <property type="gene ID" value="ENSOGAG00000009493.2"/>
</dbReference>
<dbReference type="OMA" id="FAIHRYI"/>
<keyword evidence="2" id="KW-0812">Transmembrane</keyword>
<evidence type="ECO:0008006" key="5">
    <source>
        <dbReference type="Google" id="ProtNLM"/>
    </source>
</evidence>
<name>H0X0P5_OTOGA</name>
<organism evidence="3 4">
    <name type="scientific">Otolemur garnettii</name>
    <name type="common">Small-eared galago</name>
    <name type="synonym">Garnett's greater bushbaby</name>
    <dbReference type="NCBI Taxonomy" id="30611"/>
    <lineage>
        <taxon>Eukaryota</taxon>
        <taxon>Metazoa</taxon>
        <taxon>Chordata</taxon>
        <taxon>Craniata</taxon>
        <taxon>Vertebrata</taxon>
        <taxon>Euteleostomi</taxon>
        <taxon>Mammalia</taxon>
        <taxon>Eutheria</taxon>
        <taxon>Euarchontoglires</taxon>
        <taxon>Primates</taxon>
        <taxon>Strepsirrhini</taxon>
        <taxon>Lorisiformes</taxon>
        <taxon>Galagidae</taxon>
        <taxon>Otolemur</taxon>
    </lineage>
</organism>
<dbReference type="Proteomes" id="UP000005225">
    <property type="component" value="Unassembled WGS sequence"/>
</dbReference>
<feature type="compositionally biased region" description="Low complexity" evidence="1">
    <location>
        <begin position="206"/>
        <end position="220"/>
    </location>
</feature>
<evidence type="ECO:0000256" key="1">
    <source>
        <dbReference type="SAM" id="MobiDB-lite"/>
    </source>
</evidence>
<feature type="transmembrane region" description="Helical" evidence="2">
    <location>
        <begin position="130"/>
        <end position="148"/>
    </location>
</feature>
<dbReference type="eggNOG" id="KOG4788">
    <property type="taxonomic scope" value="Eukaryota"/>
</dbReference>
<feature type="region of interest" description="Disordered" evidence="1">
    <location>
        <begin position="1"/>
        <end position="40"/>
    </location>
</feature>
<dbReference type="EMBL" id="AAQR03153185">
    <property type="status" value="NOT_ANNOTATED_CDS"/>
    <property type="molecule type" value="Genomic_DNA"/>
</dbReference>
<dbReference type="EMBL" id="AAQR03153184">
    <property type="status" value="NOT_ANNOTATED_CDS"/>
    <property type="molecule type" value="Genomic_DNA"/>
</dbReference>
<dbReference type="InParanoid" id="H0X0P5"/>
<protein>
    <recommendedName>
        <fullName evidence="5">CKLF like MARVEL transmembrane domain containing 2</fullName>
    </recommendedName>
</protein>
<sequence length="226" mass="25150">AKPAEAKPAEAKPAEAKPAEAKKVEPQEPGKETLEQPKDRVGTRTGCRRYWWEFKDSNKEFWGMGHAEVKILSLGCLIGTAMLFYFLPVHPVLLLVNKMEIAIFTSFIILYTFAINRYIPFILWPISDLLNDLFAIIFLGGAVAYGYISRKSLPQPYLIGLILMGVAAFFALIDMSIQTKHFKGKRARRMRVLVPPPPREPEQENEAGQAPPAPAAGAAPDPGMKK</sequence>
<dbReference type="AlphaFoldDB" id="H0X0P5"/>
<proteinExistence type="predicted"/>
<feature type="transmembrane region" description="Helical" evidence="2">
    <location>
        <begin position="154"/>
        <end position="173"/>
    </location>
</feature>
<evidence type="ECO:0000313" key="3">
    <source>
        <dbReference type="Ensembl" id="ENSOGAP00000008499.2"/>
    </source>
</evidence>
<dbReference type="HOGENOM" id="CLU_106771_0_0_1"/>
<keyword evidence="2" id="KW-0472">Membrane</keyword>
<feature type="transmembrane region" description="Helical" evidence="2">
    <location>
        <begin position="69"/>
        <end position="87"/>
    </location>
</feature>
<reference evidence="3" key="2">
    <citation type="submission" date="2025-08" db="UniProtKB">
        <authorList>
            <consortium name="Ensembl"/>
        </authorList>
    </citation>
    <scope>IDENTIFICATION</scope>
</reference>
<reference evidence="4" key="1">
    <citation type="submission" date="2011-03" db="EMBL/GenBank/DDBJ databases">
        <title>Version 3 of the genome sequence of Otolemur garnettii (Bushbaby).</title>
        <authorList>
            <consortium name="The Broad Institute Genome Sequencing Platform"/>
            <person name="Di Palma F."/>
            <person name="Johnson J."/>
            <person name="Lander E.S."/>
            <person name="Lindblad-Toh K."/>
            <person name="Jaffe D.B."/>
            <person name="Gnerre S."/>
            <person name="MacCallum I."/>
            <person name="Przybylski D."/>
            <person name="Ribeiro F.J."/>
            <person name="Burton J.N."/>
            <person name="Walker B.J."/>
            <person name="Sharpe T."/>
            <person name="Hall G."/>
        </authorList>
    </citation>
    <scope>NUCLEOTIDE SEQUENCE [LARGE SCALE GENOMIC DNA]</scope>
</reference>
<accession>H0X0P5</accession>
<reference evidence="3" key="3">
    <citation type="submission" date="2025-09" db="UniProtKB">
        <authorList>
            <consortium name="Ensembl"/>
        </authorList>
    </citation>
    <scope>IDENTIFICATION</scope>
</reference>